<name>A0A117QW06_9ACTN</name>
<organism evidence="1 2">
    <name type="scientific">Streptomyces canus</name>
    <dbReference type="NCBI Taxonomy" id="58343"/>
    <lineage>
        <taxon>Bacteria</taxon>
        <taxon>Bacillati</taxon>
        <taxon>Actinomycetota</taxon>
        <taxon>Actinomycetes</taxon>
        <taxon>Kitasatosporales</taxon>
        <taxon>Streptomycetaceae</taxon>
        <taxon>Streptomyces</taxon>
        <taxon>Streptomyces aurantiacus group</taxon>
    </lineage>
</organism>
<dbReference type="SUPFAM" id="SSF53474">
    <property type="entry name" value="alpha/beta-Hydrolases"/>
    <property type="match status" value="1"/>
</dbReference>
<gene>
    <name evidence="1" type="ORF">AQJ46_48945</name>
</gene>
<dbReference type="AlphaFoldDB" id="A0A117QW06"/>
<dbReference type="InterPro" id="IPR017395">
    <property type="entry name" value="Chlorophyllase-like"/>
</dbReference>
<dbReference type="PANTHER" id="PTHR33428:SF14">
    <property type="entry name" value="CARBOXYLESTERASE TYPE B DOMAIN-CONTAINING PROTEIN"/>
    <property type="match status" value="1"/>
</dbReference>
<dbReference type="Pfam" id="PF07224">
    <property type="entry name" value="Chlorophyllase"/>
    <property type="match status" value="1"/>
</dbReference>
<proteinExistence type="predicted"/>
<dbReference type="PANTHER" id="PTHR33428">
    <property type="entry name" value="CHLOROPHYLLASE-2, CHLOROPLASTIC"/>
    <property type="match status" value="1"/>
</dbReference>
<dbReference type="EMBL" id="LMWU01000079">
    <property type="protein sequence ID" value="KUN56034.1"/>
    <property type="molecule type" value="Genomic_DNA"/>
</dbReference>
<dbReference type="STRING" id="58343.AQJ46_48945"/>
<accession>A0A117QW06</accession>
<dbReference type="Gene3D" id="3.40.50.1820">
    <property type="entry name" value="alpha/beta hydrolase"/>
    <property type="match status" value="1"/>
</dbReference>
<evidence type="ECO:0000313" key="2">
    <source>
        <dbReference type="Proteomes" id="UP000053669"/>
    </source>
</evidence>
<dbReference type="InterPro" id="IPR029058">
    <property type="entry name" value="AB_hydrolase_fold"/>
</dbReference>
<protein>
    <submittedName>
        <fullName evidence="1">Chlorophyllase</fullName>
    </submittedName>
</protein>
<sequence length="311" mass="32925">MELHSGQSRPTATLNRQVIAVKPITVPTTDRGIDLQVKLTAPVDGRDLPVIVFSHGNAWSMDGYEPLVDRWAAAGFVVVQPTHLDSRRHGIGFDDPRFATIWRVRIADLHSVLDGLGDILDQVSGLAARVDRDRVAVVGHSWGAQGAGALLGARVLDTEGNPGEDFSHPAVKAGALIAAAGAGDALTPFALTYLPFARPDFSGMTAPALVIAGGKDQSVMTTRGPEWFTDAYHLSPGPKRLLTIAEGEHLFGGISGEAAKDTTDEDPARVVLVADAVSAYLHDVLSADAQSWQALQDQISHSTGAFSTESK</sequence>
<reference evidence="1 2" key="1">
    <citation type="submission" date="2015-10" db="EMBL/GenBank/DDBJ databases">
        <title>Draft genome sequence of Streptomyces canus DSM 40017, type strain for the species Streptomyces canus.</title>
        <authorList>
            <person name="Ruckert C."/>
            <person name="Winkler A."/>
            <person name="Kalinowski J."/>
            <person name="Kampfer P."/>
            <person name="Glaeser S."/>
        </authorList>
    </citation>
    <scope>NUCLEOTIDE SEQUENCE [LARGE SCALE GENOMIC DNA]</scope>
    <source>
        <strain evidence="1 2">DSM 40017</strain>
    </source>
</reference>
<evidence type="ECO:0000313" key="1">
    <source>
        <dbReference type="EMBL" id="KUN56034.1"/>
    </source>
</evidence>
<dbReference type="RefSeq" id="WP_059211844.1">
    <property type="nucleotide sequence ID" value="NZ_KQ948687.1"/>
</dbReference>
<comment type="caution">
    <text evidence="1">The sequence shown here is derived from an EMBL/GenBank/DDBJ whole genome shotgun (WGS) entry which is preliminary data.</text>
</comment>
<dbReference type="Proteomes" id="UP000053669">
    <property type="component" value="Unassembled WGS sequence"/>
</dbReference>